<reference evidence="4" key="1">
    <citation type="journal article" date="2019" name="Genome Biol. Evol.">
        <title>Plastid Genomes and Proteins Illuminate the Evolution of Eustigmatophyte Algae and Their Bacterial Endosymbionts.</title>
        <authorList>
            <person name="Sevcikova T."/>
            <person name="Yurchenko T."/>
            <person name="Fawley K.P."/>
            <person name="Amaral R."/>
            <person name="Strnad H."/>
            <person name="Santos L.M."/>
            <person name="Fawley M.W."/>
            <person name="Elias M."/>
        </authorList>
    </citation>
    <scope>NUCLEOTIDE SEQUENCE</scope>
</reference>
<dbReference type="Pfam" id="PF00829">
    <property type="entry name" value="Ribosomal_L21p"/>
    <property type="match status" value="1"/>
</dbReference>
<dbReference type="GO" id="GO:0006412">
    <property type="term" value="P:translation"/>
    <property type="evidence" value="ECO:0007669"/>
    <property type="project" value="InterPro"/>
</dbReference>
<dbReference type="SUPFAM" id="SSF141091">
    <property type="entry name" value="L21p-like"/>
    <property type="match status" value="1"/>
</dbReference>
<sequence length="144" mass="17382">MTNTYSIIESCGRQFWVEPQKFYDFYDFRNRRPNKTLSSKSFKIQRSEDILQADKILFDQVLILTHETDVYLGHPFLDDFRVEASLLPGIRKQSKLYVFKMRSKKRFRRKIGYRMTSQRIKFNSLYRKVGSKLKNNLEFLVKGY</sequence>
<dbReference type="GO" id="GO:0005840">
    <property type="term" value="C:ribosome"/>
    <property type="evidence" value="ECO:0007669"/>
    <property type="project" value="UniProtKB-KW"/>
</dbReference>
<dbReference type="GO" id="GO:0005737">
    <property type="term" value="C:cytoplasm"/>
    <property type="evidence" value="ECO:0007669"/>
    <property type="project" value="UniProtKB-ARBA"/>
</dbReference>
<proteinExistence type="inferred from homology"/>
<gene>
    <name evidence="4" type="primary">rpl21</name>
</gene>
<evidence type="ECO:0000256" key="3">
    <source>
        <dbReference type="ARBA" id="ARBA00023274"/>
    </source>
</evidence>
<keyword evidence="2 4" id="KW-0689">Ribosomal protein</keyword>
<dbReference type="HAMAP" id="MF_01363">
    <property type="entry name" value="Ribosomal_bL21"/>
    <property type="match status" value="1"/>
</dbReference>
<dbReference type="GO" id="GO:0003723">
    <property type="term" value="F:RNA binding"/>
    <property type="evidence" value="ECO:0007669"/>
    <property type="project" value="InterPro"/>
</dbReference>
<dbReference type="InterPro" id="IPR028909">
    <property type="entry name" value="bL21-like"/>
</dbReference>
<dbReference type="GeneID" id="38947859"/>
<dbReference type="InterPro" id="IPR001787">
    <property type="entry name" value="Ribosomal_bL21"/>
</dbReference>
<evidence type="ECO:0000256" key="2">
    <source>
        <dbReference type="ARBA" id="ARBA00022980"/>
    </source>
</evidence>
<keyword evidence="3" id="KW-0687">Ribonucleoprotein</keyword>
<protein>
    <submittedName>
        <fullName evidence="4">Ribosomal protein L21</fullName>
    </submittedName>
</protein>
<dbReference type="GO" id="GO:1990904">
    <property type="term" value="C:ribonucleoprotein complex"/>
    <property type="evidence" value="ECO:0007669"/>
    <property type="project" value="UniProtKB-KW"/>
</dbReference>
<dbReference type="InterPro" id="IPR036164">
    <property type="entry name" value="bL21-like_sf"/>
</dbReference>
<dbReference type="EMBL" id="MK281455">
    <property type="protein sequence ID" value="QAA11713.1"/>
    <property type="molecule type" value="Genomic_DNA"/>
</dbReference>
<evidence type="ECO:0000313" key="4">
    <source>
        <dbReference type="EMBL" id="QAA11713.1"/>
    </source>
</evidence>
<geneLocation type="plastid" evidence="4"/>
<dbReference type="GO" id="GO:0003735">
    <property type="term" value="F:structural constituent of ribosome"/>
    <property type="evidence" value="ECO:0007669"/>
    <property type="project" value="InterPro"/>
</dbReference>
<dbReference type="AlphaFoldDB" id="A0A451FMS1"/>
<accession>A0A451FMS1</accession>
<keyword evidence="4" id="KW-0934">Plastid</keyword>
<dbReference type="RefSeq" id="YP_009550778.1">
    <property type="nucleotide sequence ID" value="NC_040297.1"/>
</dbReference>
<name>A0A451FMS1_9STRA</name>
<comment type="similarity">
    <text evidence="1">Belongs to the bacterial ribosomal protein bL21 family.</text>
</comment>
<dbReference type="NCBIfam" id="TIGR00061">
    <property type="entry name" value="L21"/>
    <property type="match status" value="1"/>
</dbReference>
<organism evidence="4">
    <name type="scientific">Eustigmatophyceae sp. Mont 10/10-1w</name>
    <dbReference type="NCBI Taxonomy" id="2506145"/>
    <lineage>
        <taxon>Eukaryota</taxon>
        <taxon>Sar</taxon>
        <taxon>Stramenopiles</taxon>
        <taxon>Ochrophyta</taxon>
        <taxon>Eustigmatophyceae</taxon>
    </lineage>
</organism>
<evidence type="ECO:0000256" key="1">
    <source>
        <dbReference type="ARBA" id="ARBA00008563"/>
    </source>
</evidence>